<dbReference type="Gene3D" id="3.40.50.1580">
    <property type="entry name" value="Nucleoside phosphorylase domain"/>
    <property type="match status" value="1"/>
</dbReference>
<proteinExistence type="inferred from homology"/>
<dbReference type="GO" id="GO:0005829">
    <property type="term" value="C:cytosol"/>
    <property type="evidence" value="ECO:0007669"/>
    <property type="project" value="TreeGrafter"/>
</dbReference>
<keyword evidence="2 3" id="KW-0808">Transferase</keyword>
<comment type="miscellaneous">
    <text evidence="3">Although this enzyme belongs to the family of MTA phosphorylases based on sequence homology, it has been shown that conserved amino acid substitutions in the substrate binding pocket convert the substrate specificity of this enzyme from 6-aminopurines to 6-oxopurines.</text>
</comment>
<dbReference type="PANTHER" id="PTHR42679:SF2">
    <property type="entry name" value="S-METHYL-5'-THIOADENOSINE PHOSPHORYLASE"/>
    <property type="match status" value="1"/>
</dbReference>
<keyword evidence="3" id="KW-0660">Purine salvage</keyword>
<dbReference type="InterPro" id="IPR035994">
    <property type="entry name" value="Nucleoside_phosphorylase_sf"/>
</dbReference>
<name>E4TIT9_CALNY</name>
<feature type="binding site" evidence="3">
    <location>
        <position position="183"/>
    </location>
    <ligand>
        <name>phosphate</name>
        <dbReference type="ChEBI" id="CHEBI:43474"/>
    </ligand>
</feature>
<dbReference type="GO" id="GO:0006166">
    <property type="term" value="P:purine ribonucleoside salvage"/>
    <property type="evidence" value="ECO:0007669"/>
    <property type="project" value="UniProtKB-UniRule"/>
</dbReference>
<reference evidence="5 6" key="2">
    <citation type="journal article" date="2011" name="Stand. Genomic Sci.">
        <title>Complete genome sequence of Calditerrivibrio nitroreducens type strain (Yu37-1).</title>
        <authorList>
            <person name="Pitluck S."/>
            <person name="Sikorski J."/>
            <person name="Zeytun A."/>
            <person name="Lapidus A."/>
            <person name="Nolan M."/>
            <person name="Lucas S."/>
            <person name="Hammon N."/>
            <person name="Deshpande S."/>
            <person name="Cheng J.F."/>
            <person name="Tapia R."/>
            <person name="Han C."/>
            <person name="Goodwin L."/>
            <person name="Liolios K."/>
            <person name="Pagani I."/>
            <person name="Ivanova N."/>
            <person name="Mavromatis K."/>
            <person name="Pati A."/>
            <person name="Chen A."/>
            <person name="Palaniappan K."/>
            <person name="Hauser L."/>
            <person name="Chang Y.J."/>
            <person name="Jeffries C.D."/>
            <person name="Detter J.C."/>
            <person name="Brambilla E."/>
            <person name="Djao O.D."/>
            <person name="Rohde M."/>
            <person name="Spring S."/>
            <person name="Goker M."/>
            <person name="Woyke T."/>
            <person name="Bristow J."/>
            <person name="Eisen J.A."/>
            <person name="Markowitz V."/>
            <person name="Hugenholtz P."/>
            <person name="Kyrpides N.C."/>
            <person name="Klenk H.P."/>
            <person name="Land M."/>
        </authorList>
    </citation>
    <scope>NUCLEOTIDE SEQUENCE [LARGE SCALE GENOMIC DNA]</scope>
    <source>
        <strain evidence="6">DSM 19672 / NBRC 101217 / Yu37-1</strain>
    </source>
</reference>
<protein>
    <recommendedName>
        <fullName evidence="3">Probable 6-oxopurine nucleoside phosphorylase</fullName>
        <ecNumber evidence="3">2.4.2.1</ecNumber>
    </recommendedName>
    <alternativeName>
        <fullName evidence="3">Purine nucleoside phosphorylase</fullName>
        <shortName evidence="3">PNP</shortName>
    </alternativeName>
</protein>
<reference key="1">
    <citation type="submission" date="2010-11" db="EMBL/GenBank/DDBJ databases">
        <title>The complete genome of chromosome of Calditerrivibrio nitroreducens DSM 19672.</title>
        <authorList>
            <consortium name="US DOE Joint Genome Institute (JGI-PGF)"/>
            <person name="Lucas S."/>
            <person name="Copeland A."/>
            <person name="Lapidus A."/>
            <person name="Bruce D."/>
            <person name="Goodwin L."/>
            <person name="Pitluck S."/>
            <person name="Kyrpides N."/>
            <person name="Mavromatis K."/>
            <person name="Ivanova N."/>
            <person name="Mikhailova N."/>
            <person name="Zeytun A."/>
            <person name="Brettin T."/>
            <person name="Detter J.C."/>
            <person name="Tapia R."/>
            <person name="Han C."/>
            <person name="Land M."/>
            <person name="Hauser L."/>
            <person name="Markowitz V."/>
            <person name="Cheng J.-F."/>
            <person name="Hugenholtz P."/>
            <person name="Woyke T."/>
            <person name="Wu D."/>
            <person name="Spring S."/>
            <person name="Schroeder M."/>
            <person name="Brambilla E."/>
            <person name="Klenk H.-P."/>
            <person name="Eisen J.A."/>
        </authorList>
    </citation>
    <scope>NUCLEOTIDE SEQUENCE [LARGE SCALE GENOMIC DNA]</scope>
    <source>
        <strain>DSM 19672</strain>
    </source>
</reference>
<accession>E4TIT9</accession>
<comment type="pathway">
    <text evidence="3">Purine metabolism; purine nucleoside salvage.</text>
</comment>
<dbReference type="EC" id="2.4.2.1" evidence="3"/>
<dbReference type="STRING" id="768670.Calni_0130"/>
<keyword evidence="1 3" id="KW-0328">Glycosyltransferase</keyword>
<feature type="domain" description="Nucleoside phosphorylase" evidence="4">
    <location>
        <begin position="2"/>
        <end position="235"/>
    </location>
</feature>
<dbReference type="Proteomes" id="UP000007039">
    <property type="component" value="Chromosome"/>
</dbReference>
<dbReference type="AlphaFoldDB" id="E4TIT9"/>
<dbReference type="KEGG" id="cni:Calni_0130"/>
<organism evidence="5 6">
    <name type="scientific">Calditerrivibrio nitroreducens (strain DSM 19672 / NBRC 101217 / Yu37-1)</name>
    <dbReference type="NCBI Taxonomy" id="768670"/>
    <lineage>
        <taxon>Bacteria</taxon>
        <taxon>Pseudomonadati</taxon>
        <taxon>Deferribacterota</taxon>
        <taxon>Deferribacteres</taxon>
        <taxon>Deferribacterales</taxon>
        <taxon>Calditerrivibrionaceae</taxon>
    </lineage>
</organism>
<dbReference type="InterPro" id="IPR000845">
    <property type="entry name" value="Nucleoside_phosphorylase_d"/>
</dbReference>
<comment type="function">
    <text evidence="3">Purine nucleoside phosphorylase which is highly specific for 6-oxopurine nucleosides. Cleaves guanosine or inosine to respective bases and sugar-1-phosphate molecules. Involved in purine salvage.</text>
</comment>
<dbReference type="InterPro" id="IPR010044">
    <property type="entry name" value="MTAP"/>
</dbReference>
<dbReference type="OrthoDB" id="1523230at2"/>
<feature type="binding site" evidence="3">
    <location>
        <position position="9"/>
    </location>
    <ligand>
        <name>phosphate</name>
        <dbReference type="ChEBI" id="CHEBI:43474"/>
    </ligand>
</feature>
<keyword evidence="6" id="KW-1185">Reference proteome</keyword>
<comment type="similarity">
    <text evidence="3">Belongs to the PNP/MTAP phosphorylase family. MTAP subfamily.</text>
</comment>
<dbReference type="SUPFAM" id="SSF53167">
    <property type="entry name" value="Purine and uridine phosphorylases"/>
    <property type="match status" value="1"/>
</dbReference>
<dbReference type="eggNOG" id="COG0005">
    <property type="taxonomic scope" value="Bacteria"/>
</dbReference>
<gene>
    <name evidence="5" type="ordered locus">Calni_0130</name>
</gene>
<comment type="subunit">
    <text evidence="3">Homohexamer. Dimer of a homotrimer.</text>
</comment>
<evidence type="ECO:0000256" key="3">
    <source>
        <dbReference type="HAMAP-Rule" id="MF_01963"/>
    </source>
</evidence>
<evidence type="ECO:0000259" key="4">
    <source>
        <dbReference type="Pfam" id="PF01048"/>
    </source>
</evidence>
<dbReference type="RefSeq" id="WP_013450261.1">
    <property type="nucleotide sequence ID" value="NC_014758.1"/>
</dbReference>
<feature type="binding site" evidence="3">
    <location>
        <begin position="206"/>
        <end position="208"/>
    </location>
    <ligand>
        <name>substrate</name>
    </ligand>
</feature>
<evidence type="ECO:0000313" key="6">
    <source>
        <dbReference type="Proteomes" id="UP000007039"/>
    </source>
</evidence>
<evidence type="ECO:0000256" key="2">
    <source>
        <dbReference type="ARBA" id="ARBA00022679"/>
    </source>
</evidence>
<feature type="binding site" evidence="3">
    <location>
        <begin position="51"/>
        <end position="52"/>
    </location>
    <ligand>
        <name>phosphate</name>
        <dbReference type="ChEBI" id="CHEBI:43474"/>
    </ligand>
</feature>
<dbReference type="HOGENOM" id="CLU_054456_0_2_0"/>
<dbReference type="NCBIfam" id="NF006599">
    <property type="entry name" value="PRK09136.1"/>
    <property type="match status" value="1"/>
</dbReference>
<dbReference type="UniPathway" id="UPA00606"/>
<dbReference type="GO" id="GO:0019509">
    <property type="term" value="P:L-methionine salvage from methylthioadenosine"/>
    <property type="evidence" value="ECO:0007669"/>
    <property type="project" value="TreeGrafter"/>
</dbReference>
<evidence type="ECO:0000256" key="1">
    <source>
        <dbReference type="ARBA" id="ARBA00022676"/>
    </source>
</evidence>
<feature type="binding site" evidence="3">
    <location>
        <position position="182"/>
    </location>
    <ligand>
        <name>substrate</name>
    </ligand>
</feature>
<comment type="caution">
    <text evidence="3">Lacks conserved residue(s) required for the propagation of feature annotation.</text>
</comment>
<dbReference type="CDD" id="cd09010">
    <property type="entry name" value="MTAP_SsMTAPII_like_MTIP"/>
    <property type="match status" value="1"/>
</dbReference>
<evidence type="ECO:0000313" key="5">
    <source>
        <dbReference type="EMBL" id="ADR18044.1"/>
    </source>
</evidence>
<comment type="catalytic activity">
    <reaction evidence="3">
        <text>a purine D-ribonucleoside + phosphate = a purine nucleobase + alpha-D-ribose 1-phosphate</text>
        <dbReference type="Rhea" id="RHEA:19805"/>
        <dbReference type="ChEBI" id="CHEBI:26386"/>
        <dbReference type="ChEBI" id="CHEBI:43474"/>
        <dbReference type="ChEBI" id="CHEBI:57720"/>
        <dbReference type="ChEBI" id="CHEBI:142355"/>
        <dbReference type="EC" id="2.4.2.1"/>
    </reaction>
</comment>
<feature type="site" description="Important for substrate specificity" evidence="3">
    <location>
        <position position="218"/>
    </location>
</feature>
<dbReference type="Pfam" id="PF01048">
    <property type="entry name" value="PNP_UDP_1"/>
    <property type="match status" value="1"/>
</dbReference>
<dbReference type="PANTHER" id="PTHR42679">
    <property type="entry name" value="S-METHYL-5'-THIOADENOSINE PHOSPHORYLASE"/>
    <property type="match status" value="1"/>
</dbReference>
<dbReference type="HAMAP" id="MF_01963">
    <property type="entry name" value="MTAP"/>
    <property type="match status" value="1"/>
</dbReference>
<feature type="site" description="Important for substrate specificity" evidence="3">
    <location>
        <position position="164"/>
    </location>
</feature>
<dbReference type="GO" id="GO:0017061">
    <property type="term" value="F:S-methyl-5-thioadenosine phosphorylase activity"/>
    <property type="evidence" value="ECO:0007669"/>
    <property type="project" value="InterPro"/>
</dbReference>
<sequence>MKIGIISGTGFLVEEGFKFVEEINLSNKYGSPSSSYKKYLFGDNEIYSIARHGEKHQFPPHLINYRSNIYGFYELNVDFIVAFGAVGGINSLLLPGDFLIPDNIVDWTYGRESTYSDIGDTYHIDFTYPFCPSIREELINILKKSGVRFHPKGVYLCTNGPRLESAAEINAFLKLGFDVVGMTLMPETALARELGICYAAVNIVSNFAAGISKTPLTTDEVVEHVKNNDAVIRFIIKEVASMKRKSPCSCHEAIKNARFK</sequence>
<dbReference type="EMBL" id="CP002347">
    <property type="protein sequence ID" value="ADR18044.1"/>
    <property type="molecule type" value="Genomic_DNA"/>
</dbReference>